<dbReference type="AlphaFoldDB" id="A0A1V6N0H7"/>
<feature type="transmembrane region" description="Helical" evidence="1">
    <location>
        <begin position="7"/>
        <end position="28"/>
    </location>
</feature>
<keyword evidence="1" id="KW-0472">Membrane</keyword>
<evidence type="ECO:0000313" key="2">
    <source>
        <dbReference type="EMBL" id="OQD58073.1"/>
    </source>
</evidence>
<evidence type="ECO:0000256" key="1">
    <source>
        <dbReference type="SAM" id="Phobius"/>
    </source>
</evidence>
<sequence>MKINWKIKLGIILLLTSVAMYSFAFFALNEHEKVIFYLVIDFAFMPLDVLVVVLVVEGIINKKEKENILEKLDMIMSVFFSEFGTEFLSKFINISNKNEKINKLLKNLNIWSDKEFSNFLKDLKKTDLEINLDLGIDQRKEFLIDLKQLLVENRGFLIRLLENPNLLEKDTFSNLLLAIFHLDEELERRDFNRDLIESDYEHLANDINRVYSSLIYEWVNYLYYLKLHYPYMFSIAVRTNPFDDNASIYVNES</sequence>
<keyword evidence="1" id="KW-1133">Transmembrane helix</keyword>
<name>A0A1V6N0H7_METAZ</name>
<proteinExistence type="predicted"/>
<evidence type="ECO:0000313" key="3">
    <source>
        <dbReference type="Proteomes" id="UP000191661"/>
    </source>
</evidence>
<protein>
    <submittedName>
        <fullName evidence="2">Uncharacterized protein</fullName>
    </submittedName>
</protein>
<comment type="caution">
    <text evidence="2">The sequence shown here is derived from an EMBL/GenBank/DDBJ whole genome shotgun (WGS) entry which is preliminary data.</text>
</comment>
<gene>
    <name evidence="2" type="ORF">MBBAR_29c00240</name>
</gene>
<dbReference type="Proteomes" id="UP000191661">
    <property type="component" value="Unassembled WGS sequence"/>
</dbReference>
<organism evidence="2 3">
    <name type="scientific">Methanobrevibacter arboriphilus JCM 13429 = DSM 1125</name>
    <dbReference type="NCBI Taxonomy" id="1300164"/>
    <lineage>
        <taxon>Archaea</taxon>
        <taxon>Methanobacteriati</taxon>
        <taxon>Methanobacteriota</taxon>
        <taxon>Methanomada group</taxon>
        <taxon>Methanobacteria</taxon>
        <taxon>Methanobacteriales</taxon>
        <taxon>Methanobacteriaceae</taxon>
        <taxon>Methanobrevibacter</taxon>
    </lineage>
</organism>
<accession>A0A1V6N0H7</accession>
<dbReference type="OrthoDB" id="56871at2157"/>
<feature type="transmembrane region" description="Helical" evidence="1">
    <location>
        <begin position="34"/>
        <end position="56"/>
    </location>
</feature>
<reference evidence="2 3" key="1">
    <citation type="submission" date="2014-12" db="EMBL/GenBank/DDBJ databases">
        <title>Genome sequence of Methanobrevibacter arboriphilicus DH1, DSM1125.</title>
        <authorList>
            <person name="Poehlein A."/>
            <person name="Thauer R.K."/>
            <person name="Seedorf H."/>
            <person name="Daniel R."/>
        </authorList>
    </citation>
    <scope>NUCLEOTIDE SEQUENCE [LARGE SCALE GENOMIC DNA]</scope>
    <source>
        <strain evidence="2 3">DH1</strain>
    </source>
</reference>
<keyword evidence="1" id="KW-0812">Transmembrane</keyword>
<dbReference type="RefSeq" id="WP_080461053.1">
    <property type="nucleotide sequence ID" value="NZ_JXMW01000029.1"/>
</dbReference>
<keyword evidence="3" id="KW-1185">Reference proteome</keyword>
<dbReference type="EMBL" id="JXMW01000029">
    <property type="protein sequence ID" value="OQD58073.1"/>
    <property type="molecule type" value="Genomic_DNA"/>
</dbReference>